<evidence type="ECO:0000313" key="2">
    <source>
        <dbReference type="Proteomes" id="UP001189429"/>
    </source>
</evidence>
<dbReference type="Proteomes" id="UP001189429">
    <property type="component" value="Unassembled WGS sequence"/>
</dbReference>
<organism evidence="1 2">
    <name type="scientific">Prorocentrum cordatum</name>
    <dbReference type="NCBI Taxonomy" id="2364126"/>
    <lineage>
        <taxon>Eukaryota</taxon>
        <taxon>Sar</taxon>
        <taxon>Alveolata</taxon>
        <taxon>Dinophyceae</taxon>
        <taxon>Prorocentrales</taxon>
        <taxon>Prorocentraceae</taxon>
        <taxon>Prorocentrum</taxon>
    </lineage>
</organism>
<name>A0ABN9V2J3_9DINO</name>
<protein>
    <submittedName>
        <fullName evidence="1">Uncharacterized protein</fullName>
    </submittedName>
</protein>
<proteinExistence type="predicted"/>
<keyword evidence="2" id="KW-1185">Reference proteome</keyword>
<gene>
    <name evidence="1" type="ORF">PCOR1329_LOCUS54018</name>
</gene>
<dbReference type="EMBL" id="CAUYUJ010016595">
    <property type="protein sequence ID" value="CAK0866981.1"/>
    <property type="molecule type" value="Genomic_DNA"/>
</dbReference>
<comment type="caution">
    <text evidence="1">The sequence shown here is derived from an EMBL/GenBank/DDBJ whole genome shotgun (WGS) entry which is preliminary data.</text>
</comment>
<accession>A0ABN9V2J3</accession>
<reference evidence="1" key="1">
    <citation type="submission" date="2023-10" db="EMBL/GenBank/DDBJ databases">
        <authorList>
            <person name="Chen Y."/>
            <person name="Shah S."/>
            <person name="Dougan E. K."/>
            <person name="Thang M."/>
            <person name="Chan C."/>
        </authorList>
    </citation>
    <scope>NUCLEOTIDE SEQUENCE [LARGE SCALE GENOMIC DNA]</scope>
</reference>
<sequence>MSVGQWAAGGVAAPPALLARPAAPALPGRGGPAVAAGRRRAAGAPEAPFWRRAAAACVPAALAARAPAALLRRFARRHARKQSQRPRTQMAVYQEGGVKEDWERIGADGQKEILIKSGATYQWVKDGTTGTYRFTDWGYESRNPDGTWVSHAQLPSDVTHLTDAQIQRLVKELRGESGDNADAQPEDEAFKKFVPKASVPPLEKWLFHGVAISDELKATKEHLKGYENMAMTDDLQQAFFLSSRWKMLNEGRRHLGYGINDSLEDIAFLNGCVIALKAITDQLKRLVKFRKRKPNMPEPSDAARLRELRVDGILGTQRGSAMAMWLYNESSKRAYVDIVIGDDGMDKGPEAEETMLRVVAGKAAELGAEVLWCRSRQTESGMEFVPKYMKTLGFKPIPEDEQEDEEWETMKVKERVEIVEQVPSLNIWLSGRGLERHLDKVNAWCKEMGALDLNELVENKEDLVEFLGDDLTHDEREMLLRK</sequence>
<evidence type="ECO:0000313" key="1">
    <source>
        <dbReference type="EMBL" id="CAK0866981.1"/>
    </source>
</evidence>